<dbReference type="RefSeq" id="WP_024370429.1">
    <property type="nucleotide sequence ID" value="NZ_UGGP01000001.1"/>
</dbReference>
<feature type="domain" description="RapZ C-terminal" evidence="6">
    <location>
        <begin position="166"/>
        <end position="283"/>
    </location>
</feature>
<dbReference type="InterPro" id="IPR053931">
    <property type="entry name" value="RapZ_C"/>
</dbReference>
<dbReference type="STRING" id="1397694.GCA_000702585_01415"/>
<feature type="binding site" evidence="4">
    <location>
        <begin position="63"/>
        <end position="66"/>
    </location>
    <ligand>
        <name>GTP</name>
        <dbReference type="ChEBI" id="CHEBI:37565"/>
    </ligand>
</feature>
<evidence type="ECO:0000313" key="7">
    <source>
        <dbReference type="EMBL" id="STO07553.1"/>
    </source>
</evidence>
<dbReference type="InterPro" id="IPR005337">
    <property type="entry name" value="RapZ-like"/>
</dbReference>
<feature type="binding site" evidence="4">
    <location>
        <begin position="15"/>
        <end position="22"/>
    </location>
    <ligand>
        <name>ATP</name>
        <dbReference type="ChEBI" id="CHEBI:30616"/>
    </ligand>
</feature>
<evidence type="ECO:0000256" key="2">
    <source>
        <dbReference type="ARBA" id="ARBA00022840"/>
    </source>
</evidence>
<dbReference type="HAMAP" id="MF_00636">
    <property type="entry name" value="RapZ_like"/>
    <property type="match status" value="1"/>
</dbReference>
<proteinExistence type="inferred from homology"/>
<dbReference type="Pfam" id="PF03668">
    <property type="entry name" value="RapZ-like_N"/>
    <property type="match status" value="1"/>
</dbReference>
<dbReference type="GO" id="GO:0005524">
    <property type="term" value="F:ATP binding"/>
    <property type="evidence" value="ECO:0007669"/>
    <property type="project" value="UniProtKB-UniRule"/>
</dbReference>
<dbReference type="PANTHER" id="PTHR30448:SF0">
    <property type="entry name" value="RNASE ADAPTER PROTEIN RAPZ"/>
    <property type="match status" value="1"/>
</dbReference>
<dbReference type="InterPro" id="IPR027417">
    <property type="entry name" value="P-loop_NTPase"/>
</dbReference>
<dbReference type="Pfam" id="PF22740">
    <property type="entry name" value="PapZ_C"/>
    <property type="match status" value="1"/>
</dbReference>
<dbReference type="PANTHER" id="PTHR30448">
    <property type="entry name" value="RNASE ADAPTER PROTEIN RAPZ"/>
    <property type="match status" value="1"/>
</dbReference>
<evidence type="ECO:0000256" key="4">
    <source>
        <dbReference type="HAMAP-Rule" id="MF_00636"/>
    </source>
</evidence>
<dbReference type="GO" id="GO:0005525">
    <property type="term" value="F:GTP binding"/>
    <property type="evidence" value="ECO:0007669"/>
    <property type="project" value="UniProtKB-UniRule"/>
</dbReference>
<dbReference type="NCBIfam" id="NF003828">
    <property type="entry name" value="PRK05416.1"/>
    <property type="match status" value="1"/>
</dbReference>
<keyword evidence="1 4" id="KW-0547">Nucleotide-binding</keyword>
<evidence type="ECO:0000256" key="1">
    <source>
        <dbReference type="ARBA" id="ARBA00022741"/>
    </source>
</evidence>
<evidence type="ECO:0000256" key="3">
    <source>
        <dbReference type="ARBA" id="ARBA00023134"/>
    </source>
</evidence>
<dbReference type="OrthoDB" id="9784461at2"/>
<evidence type="ECO:0000313" key="8">
    <source>
        <dbReference type="Proteomes" id="UP000254060"/>
    </source>
</evidence>
<organism evidence="7 8">
    <name type="scientific">Exiguobacterium aurantiacum</name>
    <dbReference type="NCBI Taxonomy" id="33987"/>
    <lineage>
        <taxon>Bacteria</taxon>
        <taxon>Bacillati</taxon>
        <taxon>Bacillota</taxon>
        <taxon>Bacilli</taxon>
        <taxon>Bacillales</taxon>
        <taxon>Bacillales Family XII. Incertae Sedis</taxon>
        <taxon>Exiguobacterium</taxon>
    </lineage>
</organism>
<feature type="domain" description="RapZ-like N-terminal" evidence="5">
    <location>
        <begin position="9"/>
        <end position="159"/>
    </location>
</feature>
<keyword evidence="3 4" id="KW-0342">GTP-binding</keyword>
<dbReference type="AlphaFoldDB" id="A0A377FT96"/>
<protein>
    <submittedName>
        <fullName evidence="7">GlmZ(SRNA)-inactivating NTPase</fullName>
    </submittedName>
</protein>
<dbReference type="InterPro" id="IPR053930">
    <property type="entry name" value="RapZ-like_N"/>
</dbReference>
<dbReference type="EMBL" id="UGGP01000001">
    <property type="protein sequence ID" value="STO07553.1"/>
    <property type="molecule type" value="Genomic_DNA"/>
</dbReference>
<reference evidence="7 8" key="1">
    <citation type="submission" date="2018-06" db="EMBL/GenBank/DDBJ databases">
        <authorList>
            <consortium name="Pathogen Informatics"/>
            <person name="Doyle S."/>
        </authorList>
    </citation>
    <scope>NUCLEOTIDE SEQUENCE [LARGE SCALE GENOMIC DNA]</scope>
    <source>
        <strain evidence="7 8">NCTC13163</strain>
    </source>
</reference>
<sequence>MEDFKGLEELIIISGMSGAGKSVAMNSFEDLGYFCVDNLPPVLLPQLIDVISSVRPKIAVAIDTRTRDFIDSLFIVIDDLEQKSVHPHLLYLDTRDEVLVRRYKETRRSHPLAPEDAPLVGIQMERELLEGFRDRAHTLYDTSDLKPQMLKDRILLQFNEERIPFTVNFMSFGFKHGVPLDIDLLFDVRFITNPFYIPELRPLTGQTSEVQEYVMSHPEARAFYKKLIDMLEFLLPQYKREGKTQVVVAFGCTGGKHRSITFAEKVSEHFAERYNVKTVHRDLAHATKEK</sequence>
<dbReference type="SUPFAM" id="SSF52540">
    <property type="entry name" value="P-loop containing nucleoside triphosphate hydrolases"/>
    <property type="match status" value="1"/>
</dbReference>
<gene>
    <name evidence="7" type="primary">yvcJ</name>
    <name evidence="7" type="ORF">NCTC13163_00901</name>
</gene>
<dbReference type="PIRSF" id="PIRSF005052">
    <property type="entry name" value="P-loopkin"/>
    <property type="match status" value="1"/>
</dbReference>
<accession>A0A377FT96</accession>
<keyword evidence="2 4" id="KW-0067">ATP-binding</keyword>
<name>A0A377FT96_9BACL</name>
<dbReference type="Proteomes" id="UP000254060">
    <property type="component" value="Unassembled WGS sequence"/>
</dbReference>
<evidence type="ECO:0000259" key="6">
    <source>
        <dbReference type="Pfam" id="PF22740"/>
    </source>
</evidence>
<evidence type="ECO:0000259" key="5">
    <source>
        <dbReference type="Pfam" id="PF03668"/>
    </source>
</evidence>